<organism evidence="1 2">
    <name type="scientific">Zalaria obscura</name>
    <dbReference type="NCBI Taxonomy" id="2024903"/>
    <lineage>
        <taxon>Eukaryota</taxon>
        <taxon>Fungi</taxon>
        <taxon>Dikarya</taxon>
        <taxon>Ascomycota</taxon>
        <taxon>Pezizomycotina</taxon>
        <taxon>Dothideomycetes</taxon>
        <taxon>Dothideomycetidae</taxon>
        <taxon>Dothideales</taxon>
        <taxon>Zalariaceae</taxon>
        <taxon>Zalaria</taxon>
    </lineage>
</organism>
<evidence type="ECO:0000313" key="2">
    <source>
        <dbReference type="Proteomes" id="UP001320706"/>
    </source>
</evidence>
<dbReference type="Proteomes" id="UP001320706">
    <property type="component" value="Unassembled WGS sequence"/>
</dbReference>
<proteinExistence type="predicted"/>
<accession>A0ACC3SMA5</accession>
<sequence>MHDLRGTSAGRGLGEGLRGDPRGGLGGGLGVLGGGLGGGNPIGAVKKVLGKALRIAPASNHKTHTTPQLGAPSAPGVHDTLRSNLSLSTPAASTSNPTPQLQSSHPLESRLAHWRSTQDALKMNLLRREFGLAEPVKRGMELQICRAGEWRPAVLGPRTGGVHEEILAGRDGEMDWEDVYVGEMRERADFHAEMEARCGMNW</sequence>
<gene>
    <name evidence="1" type="ORF">M8818_001141</name>
</gene>
<keyword evidence="2" id="KW-1185">Reference proteome</keyword>
<protein>
    <submittedName>
        <fullName evidence="1">Uncharacterized protein</fullName>
    </submittedName>
</protein>
<comment type="caution">
    <text evidence="1">The sequence shown here is derived from an EMBL/GenBank/DDBJ whole genome shotgun (WGS) entry which is preliminary data.</text>
</comment>
<name>A0ACC3SMA5_9PEZI</name>
<dbReference type="EMBL" id="JAMKPW020000004">
    <property type="protein sequence ID" value="KAK8219404.1"/>
    <property type="molecule type" value="Genomic_DNA"/>
</dbReference>
<evidence type="ECO:0000313" key="1">
    <source>
        <dbReference type="EMBL" id="KAK8219404.1"/>
    </source>
</evidence>
<reference evidence="1" key="1">
    <citation type="submission" date="2024-02" db="EMBL/GenBank/DDBJ databases">
        <title>Metagenome Assembled Genome of Zalaria obscura JY119.</title>
        <authorList>
            <person name="Vighnesh L."/>
            <person name="Jagadeeshwari U."/>
            <person name="Venkata Ramana C."/>
            <person name="Sasikala C."/>
        </authorList>
    </citation>
    <scope>NUCLEOTIDE SEQUENCE</scope>
    <source>
        <strain evidence="1">JY119</strain>
    </source>
</reference>